<evidence type="ECO:0008006" key="3">
    <source>
        <dbReference type="Google" id="ProtNLM"/>
    </source>
</evidence>
<organism evidence="1 2">
    <name type="scientific">Flavimobilis marinus</name>
    <dbReference type="NCBI Taxonomy" id="285351"/>
    <lineage>
        <taxon>Bacteria</taxon>
        <taxon>Bacillati</taxon>
        <taxon>Actinomycetota</taxon>
        <taxon>Actinomycetes</taxon>
        <taxon>Micrococcales</taxon>
        <taxon>Jonesiaceae</taxon>
        <taxon>Flavimobilis</taxon>
    </lineage>
</organism>
<dbReference type="EMBL" id="FONZ01000004">
    <property type="protein sequence ID" value="SFF30836.1"/>
    <property type="molecule type" value="Genomic_DNA"/>
</dbReference>
<proteinExistence type="predicted"/>
<dbReference type="InterPro" id="IPR038071">
    <property type="entry name" value="UROD/MetE-like_sf"/>
</dbReference>
<evidence type="ECO:0000313" key="2">
    <source>
        <dbReference type="Proteomes" id="UP000198520"/>
    </source>
</evidence>
<dbReference type="SUPFAM" id="SSF51726">
    <property type="entry name" value="UROD/MetE-like"/>
    <property type="match status" value="1"/>
</dbReference>
<protein>
    <recommendedName>
        <fullName evidence="3">Cobalamin-independent synthase, Catalytic domain</fullName>
    </recommendedName>
</protein>
<reference evidence="2" key="1">
    <citation type="submission" date="2016-10" db="EMBL/GenBank/DDBJ databases">
        <authorList>
            <person name="Varghese N."/>
            <person name="Submissions S."/>
        </authorList>
    </citation>
    <scope>NUCLEOTIDE SEQUENCE [LARGE SCALE GENOMIC DNA]</scope>
    <source>
        <strain evidence="2">DSM 19083</strain>
    </source>
</reference>
<dbReference type="Proteomes" id="UP000198520">
    <property type="component" value="Unassembled WGS sequence"/>
</dbReference>
<dbReference type="RefSeq" id="WP_229828824.1">
    <property type="nucleotide sequence ID" value="NZ_BNAN01000004.1"/>
</dbReference>
<sequence length="350" mass="36831">MTERPTAAPDGSRVPGLPGPAVTVTATWPASEPLEAALAVLGDLTDVPDGVTGVPGVPARDERDGLVRTCAALDQLPVELGPHGWKLADRPGRDAERIAARWRDDLEAFAIAASGYTGPVLLAATGPWTLASELYLARGDRVLTDHGAVREIAQALVAGMCARVADVRRLVPGAEVHVRLDESLIGQVNAGVIPTFSGYSRIRAVPGPDLVARLEPVVRALQAVGVRVAVHVGDAWLGIAPVALAGADGVGLRLGPWNERAWEHVARAVERGMDLWPVLAPPTSSQCSGPDVRALADQLLVPWRRIGLEVRALDRTVLSLTGHGAHVQEARGRLRTLAQAGLLVAERAAD</sequence>
<dbReference type="STRING" id="285351.SAMN04488035_2443"/>
<accession>A0A1I2HQ42</accession>
<name>A0A1I2HQ42_9MICO</name>
<evidence type="ECO:0000313" key="1">
    <source>
        <dbReference type="EMBL" id="SFF30836.1"/>
    </source>
</evidence>
<keyword evidence="2" id="KW-1185">Reference proteome</keyword>
<gene>
    <name evidence="1" type="ORF">SAMN04488035_2443</name>
</gene>
<dbReference type="AlphaFoldDB" id="A0A1I2HQ42"/>